<dbReference type="Proteomes" id="UP000198323">
    <property type="component" value="Unassembled WGS sequence"/>
</dbReference>
<dbReference type="OrthoDB" id="2157641at2759"/>
<dbReference type="InterPro" id="IPR000904">
    <property type="entry name" value="Sec7_dom"/>
</dbReference>
<dbReference type="PANTHER" id="PTHR10663:SF334">
    <property type="entry name" value="PH AND SEC7 DOMAIN-CONTAINING PROTEIN 1"/>
    <property type="match status" value="1"/>
</dbReference>
<dbReference type="GO" id="GO:0032012">
    <property type="term" value="P:regulation of ARF protein signal transduction"/>
    <property type="evidence" value="ECO:0007669"/>
    <property type="project" value="InterPro"/>
</dbReference>
<proteinExistence type="predicted"/>
<dbReference type="SUPFAM" id="SSF48425">
    <property type="entry name" value="Sec7 domain"/>
    <property type="match status" value="1"/>
</dbReference>
<evidence type="ECO:0000256" key="1">
    <source>
        <dbReference type="SAM" id="MobiDB-lite"/>
    </source>
</evidence>
<dbReference type="PROSITE" id="PS50190">
    <property type="entry name" value="SEC7"/>
    <property type="match status" value="1"/>
</dbReference>
<dbReference type="SMART" id="SM00222">
    <property type="entry name" value="Sec7"/>
    <property type="match status" value="1"/>
</dbReference>
<feature type="compositionally biased region" description="Polar residues" evidence="1">
    <location>
        <begin position="229"/>
        <end position="244"/>
    </location>
</feature>
<feature type="region of interest" description="Disordered" evidence="1">
    <location>
        <begin position="276"/>
        <end position="304"/>
    </location>
</feature>
<dbReference type="InterPro" id="IPR023394">
    <property type="entry name" value="Sec7_C_sf"/>
</dbReference>
<dbReference type="CDD" id="cd00171">
    <property type="entry name" value="Sec7"/>
    <property type="match status" value="1"/>
</dbReference>
<dbReference type="InterPro" id="IPR035999">
    <property type="entry name" value="Sec7_dom_sf"/>
</dbReference>
<gene>
    <name evidence="3" type="ORF">ASZ78_001867</name>
</gene>
<feature type="region of interest" description="Disordered" evidence="1">
    <location>
        <begin position="528"/>
        <end position="597"/>
    </location>
</feature>
<feature type="region of interest" description="Disordered" evidence="1">
    <location>
        <begin position="367"/>
        <end position="429"/>
    </location>
</feature>
<evidence type="ECO:0000313" key="4">
    <source>
        <dbReference type="Proteomes" id="UP000198323"/>
    </source>
</evidence>
<feature type="region of interest" description="Disordered" evidence="1">
    <location>
        <begin position="111"/>
        <end position="132"/>
    </location>
</feature>
<dbReference type="Gene3D" id="1.10.1000.11">
    <property type="entry name" value="Arf Nucleotide-binding Site Opener,domain 2"/>
    <property type="match status" value="1"/>
</dbReference>
<protein>
    <recommendedName>
        <fullName evidence="2">SEC7 domain-containing protein</fullName>
    </recommendedName>
</protein>
<accession>A0A226MWN0</accession>
<dbReference type="PANTHER" id="PTHR10663">
    <property type="entry name" value="GUANYL-NUCLEOTIDE EXCHANGE FACTOR"/>
    <property type="match status" value="1"/>
</dbReference>
<feature type="region of interest" description="Disordered" evidence="1">
    <location>
        <begin position="229"/>
        <end position="253"/>
    </location>
</feature>
<dbReference type="STRING" id="9009.A0A226MWN0"/>
<dbReference type="AlphaFoldDB" id="A0A226MWN0"/>
<sequence length="777" mass="84480">MAQAGGLIRLPPAEGCTASPPPFSHHGDRRPWPPITSSPEPGRHSPPRCLTPNLNAGRLHLLRKGLAPETRRCPPGLYNSTGSLARKPTEMGPFGNGGCPGGGRLTAPCTPQRGHPTPGLTAPGSRSPLVAPEGRSSVVTFRFIEKASVRPLSGPQENGPTEPGGGWHVPPGQSQPQEQLLRRLKLEASASDPLLAGCRSPGKMRPHAGGRDVYSLTNSCLFSSLANGLQTPPENISTSPQPQGSAWPCPRQSSAHAQRIARAKWEFFYGSLGTPKTGSSAPVTEPPLQSGHPLPAEPPSSLPEHGLSHVEVEIEVSPAGGREQGSCETGIIRRAVKYSETDLDTVPLRCYRETNIDDILAERDEVDSAIESQKDSESNPSFTGTPGRRDSMPEGNPEHNVQHVKDGLRDGDADEDDEVFETTRKESRERIVDQDTQGMLKSPVPFLLGHSLSKDGMDSFSKHFESIMESHRAKGTSYTSLDSIDILSSPARTHGNFFTFDLPTLTPEVQGQIRDSAKLIEENFAPLAHLEPDSGTSSATDAPWTEREEEKGRRRKGARHSPCCSEDSFGTPLASNMSEHPLSQLVSDSDSEMDSMEQLALGSTDTLSNGHKADLEAAKRLAKRLYNLDGFKKADVARHLGKNNEFSKMVAGEYLKFFVFTGMSLDQALRSFLKELALMGETQERERVLAHFSQRYYECNPNAISSEDGAHTLTCALMLLNTDLHGHNIGKRMSCSDFIGNLEGLNGGTDFPKELLKVNLLALTRQPHHRNKGKSFR</sequence>
<reference evidence="3 4" key="1">
    <citation type="submission" date="2016-07" db="EMBL/GenBank/DDBJ databases">
        <title>Disparate Historic Effective Population Sizes Predicted by Modern Levels of Genome Diversity for the Scaled Quail (Callipepla squamata) and the Northern Bobwhite (Colinus virginianus): Inferences from First and Second Generation Draft Genome Assemblies for Sympatric New World Quail.</title>
        <authorList>
            <person name="Oldeschulte D.L."/>
            <person name="Halley Y.A."/>
            <person name="Bhattarai E.K."/>
            <person name="Brashear W.A."/>
            <person name="Hill J."/>
            <person name="Metz R.P."/>
            <person name="Johnson C.D."/>
            <person name="Rollins D."/>
            <person name="Peterson M.J."/>
            <person name="Bickhart D.M."/>
            <person name="Decker J.E."/>
            <person name="Seabury C.M."/>
        </authorList>
    </citation>
    <scope>NUCLEOTIDE SEQUENCE [LARGE SCALE GENOMIC DNA]</scope>
    <source>
        <strain evidence="3 4">Texas</strain>
        <tissue evidence="3">Leg muscle</tissue>
    </source>
</reference>
<dbReference type="Pfam" id="PF01369">
    <property type="entry name" value="Sec7"/>
    <property type="match status" value="1"/>
</dbReference>
<dbReference type="GO" id="GO:0005085">
    <property type="term" value="F:guanyl-nucleotide exchange factor activity"/>
    <property type="evidence" value="ECO:0007669"/>
    <property type="project" value="InterPro"/>
</dbReference>
<organism evidence="3 4">
    <name type="scientific">Callipepla squamata</name>
    <name type="common">Scaled quail</name>
    <dbReference type="NCBI Taxonomy" id="9009"/>
    <lineage>
        <taxon>Eukaryota</taxon>
        <taxon>Metazoa</taxon>
        <taxon>Chordata</taxon>
        <taxon>Craniata</taxon>
        <taxon>Vertebrata</taxon>
        <taxon>Euteleostomi</taxon>
        <taxon>Archelosauria</taxon>
        <taxon>Archosauria</taxon>
        <taxon>Dinosauria</taxon>
        <taxon>Saurischia</taxon>
        <taxon>Theropoda</taxon>
        <taxon>Coelurosauria</taxon>
        <taxon>Aves</taxon>
        <taxon>Neognathae</taxon>
        <taxon>Galloanserae</taxon>
        <taxon>Galliformes</taxon>
        <taxon>Odontophoridae</taxon>
        <taxon>Callipepla</taxon>
    </lineage>
</organism>
<name>A0A226MWN0_CALSU</name>
<dbReference type="EMBL" id="MCFN01000374">
    <property type="protein sequence ID" value="OXB59745.1"/>
    <property type="molecule type" value="Genomic_DNA"/>
</dbReference>
<feature type="domain" description="SEC7" evidence="2">
    <location>
        <begin position="601"/>
        <end position="766"/>
    </location>
</feature>
<feature type="region of interest" description="Disordered" evidence="1">
    <location>
        <begin position="149"/>
        <end position="177"/>
    </location>
</feature>
<keyword evidence="4" id="KW-1185">Reference proteome</keyword>
<comment type="caution">
    <text evidence="3">The sequence shown here is derived from an EMBL/GenBank/DDBJ whole genome shotgun (WGS) entry which is preliminary data.</text>
</comment>
<evidence type="ECO:0000313" key="3">
    <source>
        <dbReference type="EMBL" id="OXB59745.1"/>
    </source>
</evidence>
<evidence type="ECO:0000259" key="2">
    <source>
        <dbReference type="PROSITE" id="PS50190"/>
    </source>
</evidence>
<feature type="compositionally biased region" description="Basic and acidic residues" evidence="1">
    <location>
        <begin position="387"/>
        <end position="411"/>
    </location>
</feature>
<feature type="region of interest" description="Disordered" evidence="1">
    <location>
        <begin position="1"/>
        <end position="52"/>
    </location>
</feature>